<dbReference type="Gene3D" id="3.30.300.30">
    <property type="match status" value="1"/>
</dbReference>
<reference evidence="5 6" key="2">
    <citation type="submission" date="2024-05" db="EMBL/GenBank/DDBJ databases">
        <authorList>
            <person name="Chen Y."/>
            <person name="Shah S."/>
            <person name="Dougan E. K."/>
            <person name="Thang M."/>
            <person name="Chan C."/>
        </authorList>
    </citation>
    <scope>NUCLEOTIDE SEQUENCE [LARGE SCALE GENOMIC DNA]</scope>
</reference>
<dbReference type="PROSITE" id="PS00455">
    <property type="entry name" value="AMP_BINDING"/>
    <property type="match status" value="1"/>
</dbReference>
<feature type="compositionally biased region" description="Basic and acidic residues" evidence="2">
    <location>
        <begin position="778"/>
        <end position="787"/>
    </location>
</feature>
<dbReference type="EMBL" id="CAMXCT030000206">
    <property type="protein sequence ID" value="CAL4762790.1"/>
    <property type="molecule type" value="Genomic_DNA"/>
</dbReference>
<dbReference type="EMBL" id="CAMXCT020000206">
    <property type="protein sequence ID" value="CAL1128853.1"/>
    <property type="molecule type" value="Genomic_DNA"/>
</dbReference>
<reference evidence="4" key="1">
    <citation type="submission" date="2022-10" db="EMBL/GenBank/DDBJ databases">
        <authorList>
            <person name="Chen Y."/>
            <person name="Dougan E. K."/>
            <person name="Chan C."/>
            <person name="Rhodes N."/>
            <person name="Thang M."/>
        </authorList>
    </citation>
    <scope>NUCLEOTIDE SEQUENCE</scope>
</reference>
<evidence type="ECO:0000256" key="1">
    <source>
        <dbReference type="ARBA" id="ARBA00006432"/>
    </source>
</evidence>
<comment type="similarity">
    <text evidence="1">Belongs to the ATP-dependent AMP-binding enzyme family.</text>
</comment>
<dbReference type="InterPro" id="IPR036572">
    <property type="entry name" value="Doublecortin_dom_sf"/>
</dbReference>
<dbReference type="Proteomes" id="UP001152797">
    <property type="component" value="Unassembled WGS sequence"/>
</dbReference>
<comment type="caution">
    <text evidence="4">The sequence shown here is derived from an EMBL/GenBank/DDBJ whole genome shotgun (WGS) entry which is preliminary data.</text>
</comment>
<keyword evidence="6" id="KW-1185">Reference proteome</keyword>
<dbReference type="SUPFAM" id="SSF56801">
    <property type="entry name" value="Acetyl-CoA synthetase-like"/>
    <property type="match status" value="1"/>
</dbReference>
<feature type="compositionally biased region" description="Basic and acidic residues" evidence="2">
    <location>
        <begin position="533"/>
        <end position="564"/>
    </location>
</feature>
<name>A0A9P1BLC8_9DINO</name>
<feature type="compositionally biased region" description="Basic and acidic residues" evidence="2">
    <location>
        <begin position="759"/>
        <end position="768"/>
    </location>
</feature>
<protein>
    <submittedName>
        <fullName evidence="5">Malonate--CoA ligase ACSF3, mitochondrial (Acyl-CoA synthetase family member 3)</fullName>
    </submittedName>
</protein>
<dbReference type="AlphaFoldDB" id="A0A9P1BLC8"/>
<dbReference type="OrthoDB" id="2962993at2759"/>
<evidence type="ECO:0000313" key="4">
    <source>
        <dbReference type="EMBL" id="CAI3975478.1"/>
    </source>
</evidence>
<dbReference type="Pfam" id="PF00501">
    <property type="entry name" value="AMP-binding"/>
    <property type="match status" value="1"/>
</dbReference>
<evidence type="ECO:0000259" key="3">
    <source>
        <dbReference type="PROSITE" id="PS50309"/>
    </source>
</evidence>
<dbReference type="InterPro" id="IPR045851">
    <property type="entry name" value="AMP-bd_C_sf"/>
</dbReference>
<dbReference type="EMBL" id="CAMXCT010000206">
    <property type="protein sequence ID" value="CAI3975478.1"/>
    <property type="molecule type" value="Genomic_DNA"/>
</dbReference>
<dbReference type="GO" id="GO:0031956">
    <property type="term" value="F:medium-chain fatty acid-CoA ligase activity"/>
    <property type="evidence" value="ECO:0007669"/>
    <property type="project" value="TreeGrafter"/>
</dbReference>
<dbReference type="InterPro" id="IPR003533">
    <property type="entry name" value="Doublecortin_dom"/>
</dbReference>
<dbReference type="GO" id="GO:0006631">
    <property type="term" value="P:fatty acid metabolic process"/>
    <property type="evidence" value="ECO:0007669"/>
    <property type="project" value="TreeGrafter"/>
</dbReference>
<dbReference type="PROSITE" id="PS50309">
    <property type="entry name" value="DC"/>
    <property type="match status" value="1"/>
</dbReference>
<feature type="region of interest" description="Disordered" evidence="2">
    <location>
        <begin position="533"/>
        <end position="584"/>
    </location>
</feature>
<evidence type="ECO:0000313" key="6">
    <source>
        <dbReference type="Proteomes" id="UP001152797"/>
    </source>
</evidence>
<evidence type="ECO:0000313" key="5">
    <source>
        <dbReference type="EMBL" id="CAL4762790.1"/>
    </source>
</evidence>
<gene>
    <name evidence="4" type="ORF">C1SCF055_LOCUS3787</name>
</gene>
<dbReference type="GO" id="GO:0035556">
    <property type="term" value="P:intracellular signal transduction"/>
    <property type="evidence" value="ECO:0007669"/>
    <property type="project" value="InterPro"/>
</dbReference>
<keyword evidence="5" id="KW-0436">Ligase</keyword>
<proteinExistence type="inferred from homology"/>
<dbReference type="InterPro" id="IPR020845">
    <property type="entry name" value="AMP-binding_CS"/>
</dbReference>
<feature type="domain" description="Doublecortin" evidence="3">
    <location>
        <begin position="809"/>
        <end position="892"/>
    </location>
</feature>
<feature type="compositionally biased region" description="Basic and acidic residues" evidence="2">
    <location>
        <begin position="310"/>
        <end position="332"/>
    </location>
</feature>
<sequence length="1023" mass="114585">MVAKGGQAPADGYHLAVEGGDVSESAGYALAKTEPSCFSWFCQWAGLTDVASKNALILYTSGTTGQPKGVVHTFKSLTAQMVSLSSAWKWSNKDRTLHVLPLHHIHGVQNILNSALFNGAAVEVTAFDADFCLKRLISGDITCFHAVPTIYVKFTQYLDTLSASAKAEFCPDQRCRISIKDDPGATSWIDGEGLRNPSLRYMVSGSAALPVPTMKSWAEISGHVLLERYGMTEIGMALSNRIDGTRFPGCVGWPLPDVEVKQDEDGGILVKGGPVFKEYYKREEATAKEFTSDGFFRTGDNAQKGGTVEELQKLQDDAREVETSTGRPRSDTPAEADPELGAIYRIMGRTSVDIIKSGGYKISGLEIESVLLQHEKIRECAVVGKPDETWGEKVTAVCVLESGAQLTIKELREWGKERMASYKAAKPDGQVGEEEDFGKVQEMSCRTLAYQQLHTETPPQRWHEANRKVLQKLMRSSESFGVMSLPEVPWKEHVKAMREASAPRVSVEHLHGEFSAKLLDAVDQIKLAKEEAQEEARQAKERRAQEEEAMKALEKERDGSERKSVLTADVPAPEASASKVRTRKKKKKEDVNVFQDFGKEHDDAPIQEVKVNGMVFYKLNYERYWQSDRDLQRWAESLQHNIRYEKLLYKVRDRWHEDLVGDRLQLKISHNPLVRSRSQRYRPTSVSTSLQLKDLQKQIAPKENKKKKMMTELASKSDGGLFGAIFGRDEGAPAKEETEEFNDFGLREVADDASAPRSESGDVPERQDTSASSRRKLSQLEDQHDFTGEEGATDPPASRGRSLQMPTTMALLLFRNAERLHGGETMFIKRWPPAGGLKELLQLAGQACKPVVAPARALYDVNMKPLLSLDEVQPGGTYLVKGLEAFDPPKLFFNHDPVEAPQVPSLRNLIKAKETVAGERDVLDQFSQVPSYASQQLRASVEKEALPTADSPPWLWETWSRYGPLVFPQKAREWQLNDPLQQALSWSCQGPSHRHFYWHEWSPVLQTRIHHKRIDRFASTGSF</sequence>
<dbReference type="Gene3D" id="3.40.50.12780">
    <property type="entry name" value="N-terminal domain of ligase-like"/>
    <property type="match status" value="1"/>
</dbReference>
<feature type="region of interest" description="Disordered" evidence="2">
    <location>
        <begin position="298"/>
        <end position="338"/>
    </location>
</feature>
<dbReference type="SUPFAM" id="SSF89837">
    <property type="entry name" value="Doublecortin (DC)"/>
    <property type="match status" value="1"/>
</dbReference>
<organism evidence="4">
    <name type="scientific">Cladocopium goreaui</name>
    <dbReference type="NCBI Taxonomy" id="2562237"/>
    <lineage>
        <taxon>Eukaryota</taxon>
        <taxon>Sar</taxon>
        <taxon>Alveolata</taxon>
        <taxon>Dinophyceae</taxon>
        <taxon>Suessiales</taxon>
        <taxon>Symbiodiniaceae</taxon>
        <taxon>Cladocopium</taxon>
    </lineage>
</organism>
<dbReference type="InterPro" id="IPR025110">
    <property type="entry name" value="AMP-bd_C"/>
</dbReference>
<dbReference type="InterPro" id="IPR042099">
    <property type="entry name" value="ANL_N_sf"/>
</dbReference>
<feature type="region of interest" description="Disordered" evidence="2">
    <location>
        <begin position="733"/>
        <end position="803"/>
    </location>
</feature>
<evidence type="ECO:0000256" key="2">
    <source>
        <dbReference type="SAM" id="MobiDB-lite"/>
    </source>
</evidence>
<accession>A0A9P1BLC8</accession>
<dbReference type="PANTHER" id="PTHR43201">
    <property type="entry name" value="ACYL-COA SYNTHETASE"/>
    <property type="match status" value="1"/>
</dbReference>
<dbReference type="PANTHER" id="PTHR43201:SF8">
    <property type="entry name" value="ACYL-COA SYNTHETASE FAMILY MEMBER 3"/>
    <property type="match status" value="1"/>
</dbReference>
<dbReference type="InterPro" id="IPR000873">
    <property type="entry name" value="AMP-dep_synth/lig_dom"/>
</dbReference>
<dbReference type="Pfam" id="PF13193">
    <property type="entry name" value="AMP-binding_C"/>
    <property type="match status" value="1"/>
</dbReference>